<evidence type="ECO:0000256" key="7">
    <source>
        <dbReference type="ARBA" id="ARBA00023136"/>
    </source>
</evidence>
<dbReference type="PANTHER" id="PTHR35011:SF2">
    <property type="entry name" value="2,3-DIKETO-L-GULONATE TRAP TRANSPORTER SMALL PERMEASE PROTEIN YIAM"/>
    <property type="match status" value="1"/>
</dbReference>
<reference evidence="11 12" key="1">
    <citation type="submission" date="2020-04" db="EMBL/GenBank/DDBJ databases">
        <title>Nesterenkonia sp. nov., isolated from marine sediment.</title>
        <authorList>
            <person name="Zhang G."/>
        </authorList>
    </citation>
    <scope>NUCLEOTIDE SEQUENCE [LARGE SCALE GENOMIC DNA]</scope>
    <source>
        <strain evidence="11 12">MY13</strain>
    </source>
</reference>
<comment type="similarity">
    <text evidence="8">Belongs to the TRAP transporter small permease family.</text>
</comment>
<dbReference type="Proteomes" id="UP000523139">
    <property type="component" value="Unassembled WGS sequence"/>
</dbReference>
<evidence type="ECO:0000313" key="11">
    <source>
        <dbReference type="EMBL" id="NLS08745.1"/>
    </source>
</evidence>
<feature type="transmembrane region" description="Helical" evidence="9">
    <location>
        <begin position="50"/>
        <end position="67"/>
    </location>
</feature>
<dbReference type="EMBL" id="JABAHY010000001">
    <property type="protein sequence ID" value="NLS08745.1"/>
    <property type="molecule type" value="Genomic_DNA"/>
</dbReference>
<gene>
    <name evidence="11" type="ORF">HGQ17_01735</name>
</gene>
<accession>A0A7X8THW2</accession>
<evidence type="ECO:0000256" key="3">
    <source>
        <dbReference type="ARBA" id="ARBA00022475"/>
    </source>
</evidence>
<feature type="transmembrane region" description="Helical" evidence="9">
    <location>
        <begin position="88"/>
        <end position="109"/>
    </location>
</feature>
<dbReference type="PANTHER" id="PTHR35011">
    <property type="entry name" value="2,3-DIKETO-L-GULONATE TRAP TRANSPORTER SMALL PERMEASE PROTEIN YIAM"/>
    <property type="match status" value="1"/>
</dbReference>
<dbReference type="GO" id="GO:0015740">
    <property type="term" value="P:C4-dicarboxylate transport"/>
    <property type="evidence" value="ECO:0007669"/>
    <property type="project" value="TreeGrafter"/>
</dbReference>
<organism evidence="11 12">
    <name type="scientific">Nesterenkonia sedimenti</name>
    <dbReference type="NCBI Taxonomy" id="1463632"/>
    <lineage>
        <taxon>Bacteria</taxon>
        <taxon>Bacillati</taxon>
        <taxon>Actinomycetota</taxon>
        <taxon>Actinomycetes</taxon>
        <taxon>Micrococcales</taxon>
        <taxon>Micrococcaceae</taxon>
        <taxon>Nesterenkonia</taxon>
    </lineage>
</organism>
<evidence type="ECO:0000256" key="9">
    <source>
        <dbReference type="SAM" id="Phobius"/>
    </source>
</evidence>
<protein>
    <submittedName>
        <fullName evidence="11">TRAP transporter small permease</fullName>
    </submittedName>
</protein>
<evidence type="ECO:0000256" key="4">
    <source>
        <dbReference type="ARBA" id="ARBA00022519"/>
    </source>
</evidence>
<feature type="transmembrane region" description="Helical" evidence="9">
    <location>
        <begin position="129"/>
        <end position="152"/>
    </location>
</feature>
<dbReference type="Pfam" id="PF04290">
    <property type="entry name" value="DctQ"/>
    <property type="match status" value="1"/>
</dbReference>
<comment type="subcellular location">
    <subcellularLocation>
        <location evidence="1">Cell inner membrane</location>
        <topology evidence="1">Multi-pass membrane protein</topology>
    </subcellularLocation>
</comment>
<name>A0A7X8THW2_9MICC</name>
<keyword evidence="3" id="KW-1003">Cell membrane</keyword>
<evidence type="ECO:0000256" key="1">
    <source>
        <dbReference type="ARBA" id="ARBA00004429"/>
    </source>
</evidence>
<dbReference type="AlphaFoldDB" id="A0A7X8THW2"/>
<keyword evidence="7 9" id="KW-0472">Membrane</keyword>
<feature type="transmembrane region" description="Helical" evidence="9">
    <location>
        <begin position="12"/>
        <end position="30"/>
    </location>
</feature>
<comment type="caution">
    <text evidence="11">The sequence shown here is derived from an EMBL/GenBank/DDBJ whole genome shotgun (WGS) entry which is preliminary data.</text>
</comment>
<evidence type="ECO:0000256" key="8">
    <source>
        <dbReference type="ARBA" id="ARBA00038436"/>
    </source>
</evidence>
<dbReference type="GO" id="GO:0022857">
    <property type="term" value="F:transmembrane transporter activity"/>
    <property type="evidence" value="ECO:0007669"/>
    <property type="project" value="TreeGrafter"/>
</dbReference>
<dbReference type="InterPro" id="IPR055348">
    <property type="entry name" value="DctQ"/>
</dbReference>
<feature type="domain" description="Tripartite ATP-independent periplasmic transporters DctQ component" evidence="10">
    <location>
        <begin position="24"/>
        <end position="156"/>
    </location>
</feature>
<keyword evidence="5 9" id="KW-0812">Transmembrane</keyword>
<keyword evidence="12" id="KW-1185">Reference proteome</keyword>
<dbReference type="GO" id="GO:0005886">
    <property type="term" value="C:plasma membrane"/>
    <property type="evidence" value="ECO:0007669"/>
    <property type="project" value="UniProtKB-SubCell"/>
</dbReference>
<sequence>MVHKLRKTAVSALSVAAAIALIAMMSHIVLNALLRFGFSAPILGTHELVEYWYLPFLALAGIPAAQLNREQIVVNLLTERMAEGTARVFAIITLTLAMVFSLMLTWFGLQAALHQASIGATGGVISITVWPAYFFVPVMFLFLSVLLLGDLVGLVRKRSERTTDAGTPDTGRTP</sequence>
<dbReference type="InterPro" id="IPR007387">
    <property type="entry name" value="TRAP_DctQ"/>
</dbReference>
<evidence type="ECO:0000259" key="10">
    <source>
        <dbReference type="Pfam" id="PF04290"/>
    </source>
</evidence>
<evidence type="ECO:0000256" key="2">
    <source>
        <dbReference type="ARBA" id="ARBA00022448"/>
    </source>
</evidence>
<keyword evidence="4" id="KW-0997">Cell inner membrane</keyword>
<evidence type="ECO:0000313" key="12">
    <source>
        <dbReference type="Proteomes" id="UP000523139"/>
    </source>
</evidence>
<evidence type="ECO:0000256" key="6">
    <source>
        <dbReference type="ARBA" id="ARBA00022989"/>
    </source>
</evidence>
<dbReference type="RefSeq" id="WP_168886232.1">
    <property type="nucleotide sequence ID" value="NZ_JABAHY010000001.1"/>
</dbReference>
<keyword evidence="2" id="KW-0813">Transport</keyword>
<keyword evidence="6 9" id="KW-1133">Transmembrane helix</keyword>
<evidence type="ECO:0000256" key="5">
    <source>
        <dbReference type="ARBA" id="ARBA00022692"/>
    </source>
</evidence>
<proteinExistence type="inferred from homology"/>